<dbReference type="InterPro" id="IPR019734">
    <property type="entry name" value="TPR_rpt"/>
</dbReference>
<keyword evidence="2" id="KW-0472">Membrane</keyword>
<comment type="caution">
    <text evidence="3">The sequence shown here is derived from an EMBL/GenBank/DDBJ whole genome shotgun (WGS) entry which is preliminary data.</text>
</comment>
<dbReference type="Gene3D" id="1.25.40.10">
    <property type="entry name" value="Tetratricopeptide repeat domain"/>
    <property type="match status" value="1"/>
</dbReference>
<keyword evidence="2" id="KW-1133">Transmembrane helix</keyword>
<reference evidence="3 4" key="1">
    <citation type="journal article" date="2015" name="Nature">
        <title>rRNA introns, odd ribosomes, and small enigmatic genomes across a large radiation of phyla.</title>
        <authorList>
            <person name="Brown C.T."/>
            <person name="Hug L.A."/>
            <person name="Thomas B.C."/>
            <person name="Sharon I."/>
            <person name="Castelle C.J."/>
            <person name="Singh A."/>
            <person name="Wilkins M.J."/>
            <person name="Williams K.H."/>
            <person name="Banfield J.F."/>
        </authorList>
    </citation>
    <scope>NUCLEOTIDE SEQUENCE [LARGE SCALE GENOMIC DNA]</scope>
</reference>
<name>A0A0G0UDQ7_9BACT</name>
<keyword evidence="2" id="KW-0812">Transmembrane</keyword>
<sequence length="240" mass="27149">MDKKSFFFRIWLFGLALLIVLVVGFFWYQDYIRKQTPRLLSSSLILFVERGLDETGKAKLISEIQTLESSMQTDSEIAQDIGKMLELGNLKYAYGDLAGAKEWYERILSDHPQDAPALENLGQTLLEMGDDVGAEESWRKAVSISAYEVTYIKLADLLDTRFSSRRSEIGPLLEEAIATLGQTPGLLVRLGKWYADQGLYQEAISHYQVAKQLDSNDQTIDLLIQEARKALSSEQNLQKS</sequence>
<dbReference type="Proteomes" id="UP000034616">
    <property type="component" value="Unassembled WGS sequence"/>
</dbReference>
<feature type="transmembrane region" description="Helical" evidence="2">
    <location>
        <begin position="6"/>
        <end position="28"/>
    </location>
</feature>
<evidence type="ECO:0000313" key="3">
    <source>
        <dbReference type="EMBL" id="KKR87069.1"/>
    </source>
</evidence>
<organism evidence="3 4">
    <name type="scientific">Candidatus Uhrbacteria bacterium GW2011_GWC2_41_11</name>
    <dbReference type="NCBI Taxonomy" id="1618985"/>
    <lineage>
        <taxon>Bacteria</taxon>
        <taxon>Candidatus Uhriibacteriota</taxon>
    </lineage>
</organism>
<dbReference type="PROSITE" id="PS50005">
    <property type="entry name" value="TPR"/>
    <property type="match status" value="1"/>
</dbReference>
<dbReference type="InterPro" id="IPR011990">
    <property type="entry name" value="TPR-like_helical_dom_sf"/>
</dbReference>
<evidence type="ECO:0000256" key="2">
    <source>
        <dbReference type="SAM" id="Phobius"/>
    </source>
</evidence>
<evidence type="ECO:0000256" key="1">
    <source>
        <dbReference type="PROSITE-ProRule" id="PRU00339"/>
    </source>
</evidence>
<keyword evidence="1" id="KW-0802">TPR repeat</keyword>
<dbReference type="SMART" id="SM00028">
    <property type="entry name" value="TPR"/>
    <property type="match status" value="3"/>
</dbReference>
<gene>
    <name evidence="3" type="ORF">UU35_C0006G0022</name>
</gene>
<feature type="repeat" description="TPR" evidence="1">
    <location>
        <begin position="184"/>
        <end position="217"/>
    </location>
</feature>
<dbReference type="AlphaFoldDB" id="A0A0G0UDQ7"/>
<accession>A0A0G0UDQ7</accession>
<evidence type="ECO:0000313" key="4">
    <source>
        <dbReference type="Proteomes" id="UP000034616"/>
    </source>
</evidence>
<dbReference type="SUPFAM" id="SSF48452">
    <property type="entry name" value="TPR-like"/>
    <property type="match status" value="1"/>
</dbReference>
<protein>
    <submittedName>
        <fullName evidence="3">Uncharacterized protein</fullName>
    </submittedName>
</protein>
<proteinExistence type="predicted"/>
<dbReference type="EMBL" id="LCAH01000006">
    <property type="protein sequence ID" value="KKR87069.1"/>
    <property type="molecule type" value="Genomic_DNA"/>
</dbReference>